<organism evidence="1 2">
    <name type="scientific">Gigaspora margarita</name>
    <dbReference type="NCBI Taxonomy" id="4874"/>
    <lineage>
        <taxon>Eukaryota</taxon>
        <taxon>Fungi</taxon>
        <taxon>Fungi incertae sedis</taxon>
        <taxon>Mucoromycota</taxon>
        <taxon>Glomeromycotina</taxon>
        <taxon>Glomeromycetes</taxon>
        <taxon>Diversisporales</taxon>
        <taxon>Gigasporaceae</taxon>
        <taxon>Gigaspora</taxon>
    </lineage>
</organism>
<keyword evidence="2" id="KW-1185">Reference proteome</keyword>
<sequence>MTSEDKFDLADLLSYNKQLQVTEETVDLAKAEIEIDKFTDSEKELYPLTKGKDFTSWKNVE</sequence>
<dbReference type="Proteomes" id="UP000789901">
    <property type="component" value="Unassembled WGS sequence"/>
</dbReference>
<protein>
    <submittedName>
        <fullName evidence="1">26644_t:CDS:1</fullName>
    </submittedName>
</protein>
<feature type="non-terminal residue" evidence="1">
    <location>
        <position position="61"/>
    </location>
</feature>
<comment type="caution">
    <text evidence="1">The sequence shown here is derived from an EMBL/GenBank/DDBJ whole genome shotgun (WGS) entry which is preliminary data.</text>
</comment>
<dbReference type="EMBL" id="CAJVQB010053334">
    <property type="protein sequence ID" value="CAG8836331.1"/>
    <property type="molecule type" value="Genomic_DNA"/>
</dbReference>
<evidence type="ECO:0000313" key="2">
    <source>
        <dbReference type="Proteomes" id="UP000789901"/>
    </source>
</evidence>
<evidence type="ECO:0000313" key="1">
    <source>
        <dbReference type="EMBL" id="CAG8836331.1"/>
    </source>
</evidence>
<gene>
    <name evidence="1" type="ORF">GMARGA_LOCUS32982</name>
</gene>
<proteinExistence type="predicted"/>
<name>A0ABN7WNJ7_GIGMA</name>
<reference evidence="1 2" key="1">
    <citation type="submission" date="2021-06" db="EMBL/GenBank/DDBJ databases">
        <authorList>
            <person name="Kallberg Y."/>
            <person name="Tangrot J."/>
            <person name="Rosling A."/>
        </authorList>
    </citation>
    <scope>NUCLEOTIDE SEQUENCE [LARGE SCALE GENOMIC DNA]</scope>
    <source>
        <strain evidence="1 2">120-4 pot B 10/14</strain>
    </source>
</reference>
<accession>A0ABN7WNJ7</accession>